<dbReference type="PANTHER" id="PTHR48258:SF12">
    <property type="entry name" value="TRANSPOSON PROTEIN, CACTA, EN_SPM SUB-CLASS"/>
    <property type="match status" value="1"/>
</dbReference>
<dbReference type="OMA" id="FRIDAWG"/>
<gene>
    <name evidence="2" type="ORF">PHAVU_007G100600g</name>
</gene>
<proteinExistence type="predicted"/>
<dbReference type="eggNOG" id="ENOG502QWJJ">
    <property type="taxonomic scope" value="Eukaryota"/>
</dbReference>
<dbReference type="STRING" id="3885.V7BH26"/>
<feature type="domain" description="DUF4216" evidence="1">
    <location>
        <begin position="129"/>
        <end position="186"/>
    </location>
</feature>
<dbReference type="InterPro" id="IPR025312">
    <property type="entry name" value="DUF4216"/>
</dbReference>
<evidence type="ECO:0000313" key="2">
    <source>
        <dbReference type="EMBL" id="ESW15771.1"/>
    </source>
</evidence>
<reference evidence="3" key="1">
    <citation type="journal article" date="2014" name="Nat. Genet.">
        <title>A reference genome for common bean and genome-wide analysis of dual domestications.</title>
        <authorList>
            <person name="Schmutz J."/>
            <person name="McClean P.E."/>
            <person name="Mamidi S."/>
            <person name="Wu G.A."/>
            <person name="Cannon S.B."/>
            <person name="Grimwood J."/>
            <person name="Jenkins J."/>
            <person name="Shu S."/>
            <person name="Song Q."/>
            <person name="Chavarro C."/>
            <person name="Torres-Torres M."/>
            <person name="Geffroy V."/>
            <person name="Moghaddam S.M."/>
            <person name="Gao D."/>
            <person name="Abernathy B."/>
            <person name="Barry K."/>
            <person name="Blair M."/>
            <person name="Brick M.A."/>
            <person name="Chovatia M."/>
            <person name="Gepts P."/>
            <person name="Goodstein D.M."/>
            <person name="Gonzales M."/>
            <person name="Hellsten U."/>
            <person name="Hyten D.L."/>
            <person name="Jia G."/>
            <person name="Kelly J.D."/>
            <person name="Kudrna D."/>
            <person name="Lee R."/>
            <person name="Richard M.M."/>
            <person name="Miklas P.N."/>
            <person name="Osorno J.M."/>
            <person name="Rodrigues J."/>
            <person name="Thareau V."/>
            <person name="Urrea C.A."/>
            <person name="Wang M."/>
            <person name="Yu Y."/>
            <person name="Zhang M."/>
            <person name="Wing R.A."/>
            <person name="Cregan P.B."/>
            <person name="Rokhsar D.S."/>
            <person name="Jackson S.A."/>
        </authorList>
    </citation>
    <scope>NUCLEOTIDE SEQUENCE [LARGE SCALE GENOMIC DNA]</scope>
    <source>
        <strain evidence="3">cv. G19833</strain>
    </source>
</reference>
<evidence type="ECO:0000313" key="3">
    <source>
        <dbReference type="Proteomes" id="UP000000226"/>
    </source>
</evidence>
<dbReference type="Pfam" id="PF13952">
    <property type="entry name" value="DUF4216"/>
    <property type="match status" value="1"/>
</dbReference>
<name>V7BH26_PHAVU</name>
<dbReference type="PANTHER" id="PTHR48258">
    <property type="entry name" value="DUF4218 DOMAIN-CONTAINING PROTEIN-RELATED"/>
    <property type="match status" value="1"/>
</dbReference>
<sequence>MVGVVTVSSTFEISTMQRTQAHRYVLFNCPQEFKDHLRMRYGERRISNTEIERSDNKDFINWFSQRVHISSTVSSDLKYLSQGPTSHARRFPAFNVNGFKFRTESRAHGKNQNIREEDLAYYRKLEDIIELNYYGRFKVTLFKCKWADTTRDKGFRKHPWGFTFVNFSRLIHIGDREKHDPYIKAS</sequence>
<evidence type="ECO:0000259" key="1">
    <source>
        <dbReference type="Pfam" id="PF13952"/>
    </source>
</evidence>
<organism evidence="2 3">
    <name type="scientific">Phaseolus vulgaris</name>
    <name type="common">Kidney bean</name>
    <name type="synonym">French bean</name>
    <dbReference type="NCBI Taxonomy" id="3885"/>
    <lineage>
        <taxon>Eukaryota</taxon>
        <taxon>Viridiplantae</taxon>
        <taxon>Streptophyta</taxon>
        <taxon>Embryophyta</taxon>
        <taxon>Tracheophyta</taxon>
        <taxon>Spermatophyta</taxon>
        <taxon>Magnoliopsida</taxon>
        <taxon>eudicotyledons</taxon>
        <taxon>Gunneridae</taxon>
        <taxon>Pentapetalae</taxon>
        <taxon>rosids</taxon>
        <taxon>fabids</taxon>
        <taxon>Fabales</taxon>
        <taxon>Fabaceae</taxon>
        <taxon>Papilionoideae</taxon>
        <taxon>50 kb inversion clade</taxon>
        <taxon>NPAAA clade</taxon>
        <taxon>indigoferoid/millettioid clade</taxon>
        <taxon>Phaseoleae</taxon>
        <taxon>Phaseolus</taxon>
    </lineage>
</organism>
<dbReference type="EMBL" id="CM002294">
    <property type="protein sequence ID" value="ESW15771.1"/>
    <property type="molecule type" value="Genomic_DNA"/>
</dbReference>
<accession>V7BH26</accession>
<dbReference type="Proteomes" id="UP000000226">
    <property type="component" value="Chromosome 7"/>
</dbReference>
<dbReference type="OrthoDB" id="1426665at2759"/>
<dbReference type="Gramene" id="ESW15771">
    <property type="protein sequence ID" value="ESW15771"/>
    <property type="gene ID" value="PHAVU_007G100600g"/>
</dbReference>
<protein>
    <recommendedName>
        <fullName evidence="1">DUF4216 domain-containing protein</fullName>
    </recommendedName>
</protein>
<keyword evidence="3" id="KW-1185">Reference proteome</keyword>
<dbReference type="AlphaFoldDB" id="V7BH26"/>